<dbReference type="Gene3D" id="1.10.3160.10">
    <property type="entry name" value="Bbcrasp-1"/>
    <property type="match status" value="1"/>
</dbReference>
<keyword evidence="1" id="KW-0614">Plasmid</keyword>
<gene>
    <name evidence="1" type="ORF">BSV1_D06</name>
</gene>
<dbReference type="InterPro" id="IPR008421">
    <property type="entry name" value="Borrelia_lipoprotein_PFam54/60"/>
</dbReference>
<dbReference type="AlphaFoldDB" id="A0A806CMV0"/>
<proteinExistence type="predicted"/>
<dbReference type="EMBL" id="CP001519">
    <property type="protein sequence ID" value="ACN93367.1"/>
    <property type="molecule type" value="Genomic_DNA"/>
</dbReference>
<protein>
    <submittedName>
        <fullName evidence="1">Uncharacterized protein</fullName>
    </submittedName>
</protein>
<evidence type="ECO:0000313" key="2">
    <source>
        <dbReference type="Proteomes" id="UP000006166"/>
    </source>
</evidence>
<name>A0A806CMV0_9SPIR</name>
<dbReference type="SUPFAM" id="SSF58100">
    <property type="entry name" value="Bacterial hemolysins"/>
    <property type="match status" value="1"/>
</dbReference>
<geneLocation type="plasmid" evidence="1 2">
    <name>SV1_lp17</name>
</geneLocation>
<evidence type="ECO:0000313" key="1">
    <source>
        <dbReference type="EMBL" id="ACN93367.1"/>
    </source>
</evidence>
<keyword evidence="2" id="KW-1185">Reference proteome</keyword>
<dbReference type="Proteomes" id="UP000006166">
    <property type="component" value="Plasmid SV1_lp17"/>
</dbReference>
<dbReference type="Pfam" id="PF05714">
    <property type="entry name" value="PFam54_60"/>
    <property type="match status" value="1"/>
</dbReference>
<organism evidence="1 2">
    <name type="scientific">Borreliella finlandensis</name>
    <dbReference type="NCBI Taxonomy" id="498741"/>
    <lineage>
        <taxon>Bacteria</taxon>
        <taxon>Pseudomonadati</taxon>
        <taxon>Spirochaetota</taxon>
        <taxon>Spirochaetia</taxon>
        <taxon>Spirochaetales</taxon>
        <taxon>Borreliaceae</taxon>
        <taxon>Borreliella</taxon>
    </lineage>
</organism>
<accession>A0A806CMV0</accession>
<sequence>MGWPSLPGEKVVENTERSKSYRKRTYSILTNTISDNELKNFSKIVESSGQIQGIFNIFNSLGGDFEDIVTFLYPKKDNLEELETSDLKKLKDYLEKFLSTKTTVSEMMHQLLLDYQNNTNNIQADENELKSHAEDICNQISEKRKEAKKLKNDIYSIYNSL</sequence>
<reference evidence="1 2" key="1">
    <citation type="journal article" date="2011" name="J. Bacteriol.">
        <title>Whole genome sequence of an unusual Borrelia burgdorferi sensu lato isolate.</title>
        <authorList>
            <person name="Casjens S.R."/>
            <person name="Fraser-Liggett C.M."/>
            <person name="Mongodin E.F."/>
            <person name="Qiu W.G."/>
            <person name="Dunn J.J."/>
            <person name="Luft B.J."/>
            <person name="Schutzer S.E."/>
        </authorList>
    </citation>
    <scope>NUCLEOTIDE SEQUENCE [LARGE SCALE GENOMIC DNA]</scope>
    <source>
        <strain evidence="1 2">SV1</strain>
    </source>
</reference>